<dbReference type="InterPro" id="IPR036136">
    <property type="entry name" value="Nit/Sulf_reduc_fer-like_dom_sf"/>
</dbReference>
<evidence type="ECO:0000256" key="4">
    <source>
        <dbReference type="ARBA" id="ARBA00003247"/>
    </source>
</evidence>
<dbReference type="InterPro" id="IPR006066">
    <property type="entry name" value="NO2/SO3_Rdtase_FeS/sirohaem_BS"/>
</dbReference>
<dbReference type="Pfam" id="PF07992">
    <property type="entry name" value="Pyr_redox_2"/>
    <property type="match status" value="1"/>
</dbReference>
<dbReference type="Pfam" id="PF01077">
    <property type="entry name" value="NIR_SIR"/>
    <property type="match status" value="1"/>
</dbReference>
<dbReference type="NCBIfam" id="NF011565">
    <property type="entry name" value="PRK14989.1"/>
    <property type="match status" value="1"/>
</dbReference>
<evidence type="ECO:0000256" key="9">
    <source>
        <dbReference type="ARBA" id="ARBA00022617"/>
    </source>
</evidence>
<evidence type="ECO:0000256" key="11">
    <source>
        <dbReference type="ARBA" id="ARBA00022714"/>
    </source>
</evidence>
<dbReference type="CDD" id="cd19943">
    <property type="entry name" value="NirB_Fer2_BFD-like_1"/>
    <property type="match status" value="1"/>
</dbReference>
<dbReference type="Pfam" id="PF04324">
    <property type="entry name" value="Fer2_BFD"/>
    <property type="match status" value="1"/>
</dbReference>
<evidence type="ECO:0000256" key="1">
    <source>
        <dbReference type="ARBA" id="ARBA00001929"/>
    </source>
</evidence>
<dbReference type="Proteomes" id="UP001501094">
    <property type="component" value="Unassembled WGS sequence"/>
</dbReference>
<dbReference type="InterPro" id="IPR036188">
    <property type="entry name" value="FAD/NAD-bd_sf"/>
</dbReference>
<dbReference type="PIRSF" id="PIRSF037149">
    <property type="entry name" value="NirB"/>
    <property type="match status" value="1"/>
</dbReference>
<dbReference type="InterPro" id="IPR006067">
    <property type="entry name" value="NO2/SO3_Rdtase_4Fe4S_dom"/>
</dbReference>
<keyword evidence="15" id="KW-0560">Oxidoreductase</keyword>
<dbReference type="Gene3D" id="3.30.413.10">
    <property type="entry name" value="Sulfite Reductase Hemoprotein, domain 1"/>
    <property type="match status" value="1"/>
</dbReference>
<evidence type="ECO:0000256" key="7">
    <source>
        <dbReference type="ARBA" id="ARBA00012353"/>
    </source>
</evidence>
<reference evidence="28 29" key="1">
    <citation type="journal article" date="2019" name="Int. J. Syst. Evol. Microbiol.">
        <title>The Global Catalogue of Microorganisms (GCM) 10K type strain sequencing project: providing services to taxonomists for standard genome sequencing and annotation.</title>
        <authorList>
            <consortium name="The Broad Institute Genomics Platform"/>
            <consortium name="The Broad Institute Genome Sequencing Center for Infectious Disease"/>
            <person name="Wu L."/>
            <person name="Ma J."/>
        </authorList>
    </citation>
    <scope>NUCLEOTIDE SEQUENCE [LARGE SCALE GENOMIC DNA]</scope>
    <source>
        <strain evidence="28 29">JCM 14326</strain>
    </source>
</reference>
<evidence type="ECO:0000256" key="21">
    <source>
        <dbReference type="PIRNR" id="PIRNR037149"/>
    </source>
</evidence>
<keyword evidence="8" id="KW-0004">4Fe-4S</keyword>
<dbReference type="PANTHER" id="PTHR43809:SF1">
    <property type="entry name" value="NITRITE REDUCTASE (NADH) LARGE SUBUNIT"/>
    <property type="match status" value="1"/>
</dbReference>
<comment type="cofactor">
    <cofactor evidence="19">
        <name>[2Fe-2S] cluster</name>
        <dbReference type="ChEBI" id="CHEBI:190135"/>
    </cofactor>
</comment>
<dbReference type="InterPro" id="IPR052034">
    <property type="entry name" value="NasD-like"/>
</dbReference>
<comment type="cofactor">
    <cofactor evidence="3 21">
        <name>FAD</name>
        <dbReference type="ChEBI" id="CHEBI:57692"/>
    </cofactor>
</comment>
<evidence type="ECO:0000256" key="13">
    <source>
        <dbReference type="ARBA" id="ARBA00022784"/>
    </source>
</evidence>
<dbReference type="Gene3D" id="3.50.50.60">
    <property type="entry name" value="FAD/NAD(P)-binding domain"/>
    <property type="match status" value="2"/>
</dbReference>
<dbReference type="CDD" id="cd19944">
    <property type="entry name" value="NirB_Fer2_BFD-like_2"/>
    <property type="match status" value="1"/>
</dbReference>
<keyword evidence="11" id="KW-0001">2Fe-2S</keyword>
<feature type="domain" description="BFD-like [2Fe-2S]-binding" evidence="25">
    <location>
        <begin position="446"/>
        <end position="492"/>
    </location>
</feature>
<evidence type="ECO:0000259" key="23">
    <source>
        <dbReference type="Pfam" id="PF01077"/>
    </source>
</evidence>
<evidence type="ECO:0000313" key="29">
    <source>
        <dbReference type="Proteomes" id="UP001501094"/>
    </source>
</evidence>
<comment type="caution">
    <text evidence="28">The sequence shown here is derived from an EMBL/GenBank/DDBJ whole genome shotgun (WGS) entry which is preliminary data.</text>
</comment>
<evidence type="ECO:0000256" key="8">
    <source>
        <dbReference type="ARBA" id="ARBA00022485"/>
    </source>
</evidence>
<evidence type="ECO:0000256" key="17">
    <source>
        <dbReference type="ARBA" id="ARBA00023014"/>
    </source>
</evidence>
<feature type="domain" description="Nitrite/sulphite reductase 4Fe-4S" evidence="23">
    <location>
        <begin position="667"/>
        <end position="805"/>
    </location>
</feature>
<evidence type="ECO:0000256" key="19">
    <source>
        <dbReference type="ARBA" id="ARBA00034078"/>
    </source>
</evidence>
<dbReference type="PRINTS" id="PR00397">
    <property type="entry name" value="SIROHAEM"/>
</dbReference>
<dbReference type="InterPro" id="IPR007419">
    <property type="entry name" value="BFD-like_2Fe2S-bd_dom"/>
</dbReference>
<evidence type="ECO:0000256" key="10">
    <source>
        <dbReference type="ARBA" id="ARBA00022630"/>
    </source>
</evidence>
<comment type="cofactor">
    <cofactor evidence="1">
        <name>siroheme</name>
        <dbReference type="ChEBI" id="CHEBI:60052"/>
    </cofactor>
</comment>
<sequence length="896" mass="95776">MVNSSVPESAGDTPREAAGRDTQRVVVVGGGMVAQRFVEALRARDAERRYSVEIFAEEPRPPYDRVGLSRWFTEGPDSLQLGEPELWDDPLVTLHRDRKIESIDRAHKTVTDRLGRVHTYDHLVLATGSYPFVPPIPGAELPGVFVYRTIDDLAALRGWVEQKREDNPSKPIRGAVIGGGLLGLEAAGALKALDAHATVIEFGTHLMGVQIDLGGGEALRRLINNKGIAVRTETATKEMKPHKRTGHVGRLEFADGGKLDTDIVVVATGVRPRDELAREAGLEMGERGGAVVDLTCRTSDPAVWAIGEVACIEGRCIGLVAPGYTMAEIVVDHLMGGESTFPGADTATKLKLSGVDVASFGDAHARTENCVEVVWADQVAGIYKKLVLSDDARTLLGGVFVGDAGPYAMLRPMLGAQLPEGDPSAFILPEGGGAAANLELPDDAAVCSCNNVSAGAIRAAVTEHGCTDIPGVKACTKASTTCGACLPVVKKITNAELEKAGIEVSNALCEHFELTRAQLFDAVRVAELHTFTEIIERFGRDIADAEGNVLGKGRGCDICKPVVASILASQGNGHILAGEQAALQDTNDHMLANMQKDGTYSVVPRMPGGEVTPEGLIAIGEVARDYGLYTKITGGQRVDMFGARVEQLPEIWKRLVDAGFESGHAYGKSLRTVKSCVGSTWCRYGVQDSVGLAVELELRYRGLRAPHKLKMGVSGCARECAEAQGKDVGVIATDKGWNLYVAGNGGQTPAHAKLLAEDLDHETLIRTIDRFLMYYIRTGDRLQRTAPWMGEVEGGLEGVRKVIMEDSLGICADLDAAMANHVRNYEDEWAAVLADPEKLRRFTSFVNAPKDADPNLAYVAERGQHRPATDEERAAAASGAPGAPVLISGPSLAVRA</sequence>
<keyword evidence="13" id="KW-0883">Thioether bond</keyword>
<feature type="compositionally biased region" description="Basic and acidic residues" evidence="22">
    <location>
        <begin position="13"/>
        <end position="22"/>
    </location>
</feature>
<comment type="pathway">
    <text evidence="5">Nitrogen metabolism; nitrate reduction (assimilation).</text>
</comment>
<organism evidence="28 29">
    <name type="scientific">Myceligenerans crystallogenes</name>
    <dbReference type="NCBI Taxonomy" id="316335"/>
    <lineage>
        <taxon>Bacteria</taxon>
        <taxon>Bacillati</taxon>
        <taxon>Actinomycetota</taxon>
        <taxon>Actinomycetes</taxon>
        <taxon>Micrococcales</taxon>
        <taxon>Promicromonosporaceae</taxon>
        <taxon>Myceligenerans</taxon>
    </lineage>
</organism>
<feature type="domain" description="Nitrite/Sulfite reductase ferredoxin-like" evidence="24">
    <location>
        <begin position="595"/>
        <end position="656"/>
    </location>
</feature>
<protein>
    <recommendedName>
        <fullName evidence="7">assimilatory sulfite reductase (ferredoxin)</fullName>
        <ecNumber evidence="7">1.8.7.1</ecNumber>
    </recommendedName>
</protein>
<evidence type="ECO:0000256" key="6">
    <source>
        <dbReference type="ARBA" id="ARBA00010429"/>
    </source>
</evidence>
<accession>A0ABN2N2L4</accession>
<dbReference type="InterPro" id="IPR005117">
    <property type="entry name" value="NiRdtase/SiRdtase_haem-b_fer"/>
</dbReference>
<keyword evidence="14 21" id="KW-0274">FAD</keyword>
<evidence type="ECO:0000256" key="15">
    <source>
        <dbReference type="ARBA" id="ARBA00023002"/>
    </source>
</evidence>
<evidence type="ECO:0000256" key="18">
    <source>
        <dbReference type="ARBA" id="ARBA00023063"/>
    </source>
</evidence>
<evidence type="ECO:0000313" key="28">
    <source>
        <dbReference type="EMBL" id="GAA1848324.1"/>
    </source>
</evidence>
<dbReference type="EC" id="1.8.7.1" evidence="7"/>
<dbReference type="InterPro" id="IPR041854">
    <property type="entry name" value="BFD-like_2Fe2S-bd_dom_sf"/>
</dbReference>
<keyword evidence="17" id="KW-0411">Iron-sulfur</keyword>
<evidence type="ECO:0000256" key="14">
    <source>
        <dbReference type="ARBA" id="ARBA00022827"/>
    </source>
</evidence>
<dbReference type="Gene3D" id="3.30.390.30">
    <property type="match status" value="1"/>
</dbReference>
<dbReference type="PRINTS" id="PR00368">
    <property type="entry name" value="FADPNR"/>
</dbReference>
<name>A0ABN2N2L4_9MICO</name>
<feature type="region of interest" description="Disordered" evidence="22">
    <location>
        <begin position="1"/>
        <end position="22"/>
    </location>
</feature>
<dbReference type="SUPFAM" id="SSF56014">
    <property type="entry name" value="Nitrite and sulphite reductase 4Fe-4S domain-like"/>
    <property type="match status" value="1"/>
</dbReference>
<evidence type="ECO:0000256" key="22">
    <source>
        <dbReference type="SAM" id="MobiDB-lite"/>
    </source>
</evidence>
<dbReference type="PROSITE" id="PS00365">
    <property type="entry name" value="NIR_SIR"/>
    <property type="match status" value="1"/>
</dbReference>
<evidence type="ECO:0000259" key="26">
    <source>
        <dbReference type="Pfam" id="PF07992"/>
    </source>
</evidence>
<feature type="domain" description="FAD/NAD(P)-binding" evidence="26">
    <location>
        <begin position="24"/>
        <end position="313"/>
    </location>
</feature>
<dbReference type="InterPro" id="IPR016156">
    <property type="entry name" value="FAD/NAD-linked_Rdtase_dimer_sf"/>
</dbReference>
<dbReference type="NCBIfam" id="TIGR02374">
    <property type="entry name" value="nitri_red_nirB"/>
    <property type="match status" value="1"/>
</dbReference>
<evidence type="ECO:0000259" key="25">
    <source>
        <dbReference type="Pfam" id="PF04324"/>
    </source>
</evidence>
<dbReference type="InterPro" id="IPR023753">
    <property type="entry name" value="FAD/NAD-binding_dom"/>
</dbReference>
<evidence type="ECO:0000256" key="16">
    <source>
        <dbReference type="ARBA" id="ARBA00023004"/>
    </source>
</evidence>
<evidence type="ECO:0000256" key="2">
    <source>
        <dbReference type="ARBA" id="ARBA00001966"/>
    </source>
</evidence>
<dbReference type="Pfam" id="PF18267">
    <property type="entry name" value="Rubredoxin_C"/>
    <property type="match status" value="1"/>
</dbReference>
<dbReference type="Gene3D" id="1.10.10.1100">
    <property type="entry name" value="BFD-like [2Fe-2S]-binding domain"/>
    <property type="match status" value="1"/>
</dbReference>
<comment type="cofactor">
    <cofactor evidence="2">
        <name>[4Fe-4S] cluster</name>
        <dbReference type="ChEBI" id="CHEBI:49883"/>
    </cofactor>
</comment>
<evidence type="ECO:0000256" key="12">
    <source>
        <dbReference type="ARBA" id="ARBA00022723"/>
    </source>
</evidence>
<comment type="function">
    <text evidence="4">Catalyzes the reduction of sulfite to sulfide, a step in the biosynthesis of sulfur-containing amino acids and cofactors.</text>
</comment>
<proteinExistence type="inferred from homology"/>
<keyword evidence="18 21" id="KW-0534">Nitrate assimilation</keyword>
<keyword evidence="12" id="KW-0479">Metal-binding</keyword>
<dbReference type="InterPro" id="IPR041575">
    <property type="entry name" value="Rubredoxin_C"/>
</dbReference>
<evidence type="ECO:0000256" key="5">
    <source>
        <dbReference type="ARBA" id="ARBA00005096"/>
    </source>
</evidence>
<evidence type="ECO:0000259" key="27">
    <source>
        <dbReference type="Pfam" id="PF18267"/>
    </source>
</evidence>
<keyword evidence="29" id="KW-1185">Reference proteome</keyword>
<gene>
    <name evidence="28" type="primary">nirB</name>
    <name evidence="28" type="ORF">GCM10009751_00540</name>
</gene>
<dbReference type="SUPFAM" id="SSF51905">
    <property type="entry name" value="FAD/NAD(P)-binding domain"/>
    <property type="match status" value="1"/>
</dbReference>
<keyword evidence="16" id="KW-0408">Iron</keyword>
<comment type="catalytic activity">
    <reaction evidence="20">
        <text>hydrogen sulfide + 6 oxidized [2Fe-2S]-[ferredoxin] + 3 H2O = sulfite + 6 reduced [2Fe-2S]-[ferredoxin] + 7 H(+)</text>
        <dbReference type="Rhea" id="RHEA:23132"/>
        <dbReference type="Rhea" id="RHEA-COMP:10000"/>
        <dbReference type="Rhea" id="RHEA-COMP:10001"/>
        <dbReference type="ChEBI" id="CHEBI:15377"/>
        <dbReference type="ChEBI" id="CHEBI:15378"/>
        <dbReference type="ChEBI" id="CHEBI:17359"/>
        <dbReference type="ChEBI" id="CHEBI:29919"/>
        <dbReference type="ChEBI" id="CHEBI:33737"/>
        <dbReference type="ChEBI" id="CHEBI:33738"/>
        <dbReference type="EC" id="1.8.7.1"/>
    </reaction>
</comment>
<keyword evidence="10 21" id="KW-0285">Flavoprotein</keyword>
<dbReference type="InterPro" id="IPR017121">
    <property type="entry name" value="Nitrite_Rdtase_lsu"/>
</dbReference>
<dbReference type="InterPro" id="IPR012744">
    <property type="entry name" value="Nitri_red_NirB"/>
</dbReference>
<feature type="domain" description="NADH-rubredoxin oxidoreductase C-terminal" evidence="27">
    <location>
        <begin position="347"/>
        <end position="409"/>
    </location>
</feature>
<comment type="similarity">
    <text evidence="6">Belongs to the nitrite and sulfite reductase 4Fe-4S domain family.</text>
</comment>
<dbReference type="Pfam" id="PF03460">
    <property type="entry name" value="NIR_SIR_ferr"/>
    <property type="match status" value="1"/>
</dbReference>
<keyword evidence="9" id="KW-0349">Heme</keyword>
<evidence type="ECO:0000256" key="20">
    <source>
        <dbReference type="ARBA" id="ARBA00049518"/>
    </source>
</evidence>
<dbReference type="EMBL" id="BAAANL010000001">
    <property type="protein sequence ID" value="GAA1848324.1"/>
    <property type="molecule type" value="Genomic_DNA"/>
</dbReference>
<dbReference type="SUPFAM" id="SSF55124">
    <property type="entry name" value="Nitrite/Sulfite reductase N-terminal domain-like"/>
    <property type="match status" value="1"/>
</dbReference>
<evidence type="ECO:0000259" key="24">
    <source>
        <dbReference type="Pfam" id="PF03460"/>
    </source>
</evidence>
<dbReference type="PANTHER" id="PTHR43809">
    <property type="entry name" value="NITRITE REDUCTASE (NADH) LARGE SUBUNIT"/>
    <property type="match status" value="1"/>
</dbReference>
<evidence type="ECO:0000256" key="3">
    <source>
        <dbReference type="ARBA" id="ARBA00001974"/>
    </source>
</evidence>
<dbReference type="InterPro" id="IPR045854">
    <property type="entry name" value="NO2/SO3_Rdtase_4Fe4S_sf"/>
</dbReference>